<feature type="compositionally biased region" description="Low complexity" evidence="1">
    <location>
        <begin position="370"/>
        <end position="379"/>
    </location>
</feature>
<reference evidence="4" key="1">
    <citation type="journal article" date="2011" name="Proc. Natl. Acad. Sci. U.S.A.">
        <title>Obligate biotrophy features unraveled by the genomic analysis of rust fungi.</title>
        <authorList>
            <person name="Duplessis S."/>
            <person name="Cuomo C.A."/>
            <person name="Lin Y.-C."/>
            <person name="Aerts A."/>
            <person name="Tisserant E."/>
            <person name="Veneault-Fourrey C."/>
            <person name="Joly D.L."/>
            <person name="Hacquard S."/>
            <person name="Amselem J."/>
            <person name="Cantarel B.L."/>
            <person name="Chiu R."/>
            <person name="Coutinho P.M."/>
            <person name="Feau N."/>
            <person name="Field M."/>
            <person name="Frey P."/>
            <person name="Gelhaye E."/>
            <person name="Goldberg J."/>
            <person name="Grabherr M.G."/>
            <person name="Kodira C.D."/>
            <person name="Kohler A."/>
            <person name="Kuees U."/>
            <person name="Lindquist E.A."/>
            <person name="Lucas S.M."/>
            <person name="Mago R."/>
            <person name="Mauceli E."/>
            <person name="Morin E."/>
            <person name="Murat C."/>
            <person name="Pangilinan J.L."/>
            <person name="Park R."/>
            <person name="Pearson M."/>
            <person name="Quesneville H."/>
            <person name="Rouhier N."/>
            <person name="Sakthikumar S."/>
            <person name="Salamov A.A."/>
            <person name="Schmutz J."/>
            <person name="Selles B."/>
            <person name="Shapiro H."/>
            <person name="Tanguay P."/>
            <person name="Tuskan G.A."/>
            <person name="Henrissat B."/>
            <person name="Van de Peer Y."/>
            <person name="Rouze P."/>
            <person name="Ellis J.G."/>
            <person name="Dodds P.N."/>
            <person name="Schein J.E."/>
            <person name="Zhong S."/>
            <person name="Hamelin R.C."/>
            <person name="Grigoriev I.V."/>
            <person name="Szabo L.J."/>
            <person name="Martin F."/>
        </authorList>
    </citation>
    <scope>NUCLEOTIDE SEQUENCE [LARGE SCALE GENOMIC DNA]</scope>
    <source>
        <strain evidence="4">98AG31 / pathotype 3-4-7</strain>
    </source>
</reference>
<keyword evidence="2" id="KW-0732">Signal</keyword>
<dbReference type="OrthoDB" id="10616476at2759"/>
<organism evidence="4">
    <name type="scientific">Melampsora larici-populina (strain 98AG31 / pathotype 3-4-7)</name>
    <name type="common">Poplar leaf rust fungus</name>
    <dbReference type="NCBI Taxonomy" id="747676"/>
    <lineage>
        <taxon>Eukaryota</taxon>
        <taxon>Fungi</taxon>
        <taxon>Dikarya</taxon>
        <taxon>Basidiomycota</taxon>
        <taxon>Pucciniomycotina</taxon>
        <taxon>Pucciniomycetes</taxon>
        <taxon>Pucciniales</taxon>
        <taxon>Melampsoraceae</taxon>
        <taxon>Melampsora</taxon>
    </lineage>
</organism>
<feature type="compositionally biased region" description="Basic and acidic residues" evidence="1">
    <location>
        <begin position="150"/>
        <end position="159"/>
    </location>
</feature>
<feature type="region of interest" description="Disordered" evidence="1">
    <location>
        <begin position="67"/>
        <end position="424"/>
    </location>
</feature>
<protein>
    <recommendedName>
        <fullName evidence="5">Secreted protein</fullName>
    </recommendedName>
</protein>
<proteinExistence type="predicted"/>
<feature type="compositionally biased region" description="Low complexity" evidence="1">
    <location>
        <begin position="299"/>
        <end position="309"/>
    </location>
</feature>
<dbReference type="HOGENOM" id="CLU_647373_0_0_1"/>
<feature type="compositionally biased region" description="Low complexity" evidence="1">
    <location>
        <begin position="95"/>
        <end position="115"/>
    </location>
</feature>
<evidence type="ECO:0000256" key="2">
    <source>
        <dbReference type="SAM" id="SignalP"/>
    </source>
</evidence>
<evidence type="ECO:0000256" key="1">
    <source>
        <dbReference type="SAM" id="MobiDB-lite"/>
    </source>
</evidence>
<name>F4RIV2_MELLP</name>
<dbReference type="Proteomes" id="UP000001072">
    <property type="component" value="Unassembled WGS sequence"/>
</dbReference>
<feature type="compositionally biased region" description="Low complexity" evidence="1">
    <location>
        <begin position="251"/>
        <end position="260"/>
    </location>
</feature>
<dbReference type="VEuPathDB" id="FungiDB:MELLADRAFT_62407"/>
<feature type="signal peptide" evidence="2">
    <location>
        <begin position="1"/>
        <end position="17"/>
    </location>
</feature>
<feature type="compositionally biased region" description="Basic and acidic residues" evidence="1">
    <location>
        <begin position="208"/>
        <end position="220"/>
    </location>
</feature>
<feature type="compositionally biased region" description="Low complexity" evidence="1">
    <location>
        <begin position="403"/>
        <end position="424"/>
    </location>
</feature>
<evidence type="ECO:0000313" key="3">
    <source>
        <dbReference type="EMBL" id="EGG07626.1"/>
    </source>
</evidence>
<feature type="compositionally biased region" description="Basic and acidic residues" evidence="1">
    <location>
        <begin position="278"/>
        <end position="288"/>
    </location>
</feature>
<sequence>MRFGITVSFATLAIVLATNQQVDNNAAHNSLLTRQSKSPASGAGGSDAKLQGDPKTCSSLIKMIEGCKSGGGAAPKTRRHLSESGSNDYPLTRRAPPGGDSKAGAGASASDSCSKLAAMANKKPQGSGSPPKPKGPSSTPPAASTTAAPSRRDLIHNVEHNSLSTRQNKPPSSGGGGDGKLTGDPKTCSSLIKMVEGCKSGGGGAPKTRRDLSGSDDSHLTRRAPQSGDSKSGAGAAASDPCSKLAAMANKKPPGSGSPPKTKDASSKPPAAATEAAPSRRDLIHNVEHNSLSTRQNKAPASSGSSGSPDNKLQGDSKLCAAIIKMIEGNKSGAGGPTASPKTRRALSGSDSSSLVRRAPPSGDNSKTGTAATDADACAKLQAMAKKAQGSGSSPPNAPKPKPGSTTTSSAPPNASPKAAPSRS</sequence>
<accession>F4RIV2</accession>
<dbReference type="InParanoid" id="F4RIV2"/>
<dbReference type="KEGG" id="mlr:MELLADRAFT_62407"/>
<feature type="chain" id="PRO_5003315270" description="Secreted protein" evidence="2">
    <location>
        <begin position="18"/>
        <end position="424"/>
    </location>
</feature>
<keyword evidence="4" id="KW-1185">Reference proteome</keyword>
<feature type="compositionally biased region" description="Low complexity" evidence="1">
    <location>
        <begin position="227"/>
        <end position="240"/>
    </location>
</feature>
<dbReference type="RefSeq" id="XP_007408958.1">
    <property type="nucleotide sequence ID" value="XM_007408896.1"/>
</dbReference>
<dbReference type="EMBL" id="GL883103">
    <property type="protein sequence ID" value="EGG07626.1"/>
    <property type="molecule type" value="Genomic_DNA"/>
</dbReference>
<evidence type="ECO:0000313" key="4">
    <source>
        <dbReference type="Proteomes" id="UP000001072"/>
    </source>
</evidence>
<dbReference type="AlphaFoldDB" id="F4RIV2"/>
<gene>
    <name evidence="3" type="ORF">MELLADRAFT_62407</name>
</gene>
<feature type="region of interest" description="Disordered" evidence="1">
    <location>
        <begin position="32"/>
        <end position="54"/>
    </location>
</feature>
<evidence type="ECO:0008006" key="5">
    <source>
        <dbReference type="Google" id="ProtNLM"/>
    </source>
</evidence>
<dbReference type="GeneID" id="18929894"/>
<feature type="compositionally biased region" description="Low complexity" evidence="1">
    <location>
        <begin position="122"/>
        <end position="149"/>
    </location>
</feature>